<gene>
    <name evidence="1" type="ORF">SDC9_119669</name>
</gene>
<sequence length="50" mass="5530">MFFDELAALVRAGIVHGVDHLDLGADGRDHPHYVLSNFVARDSDRNAHDS</sequence>
<protein>
    <submittedName>
        <fullName evidence="1">Uncharacterized protein</fullName>
    </submittedName>
</protein>
<evidence type="ECO:0000313" key="1">
    <source>
        <dbReference type="EMBL" id="MPM72693.1"/>
    </source>
</evidence>
<comment type="caution">
    <text evidence="1">The sequence shown here is derived from an EMBL/GenBank/DDBJ whole genome shotgun (WGS) entry which is preliminary data.</text>
</comment>
<dbReference type="EMBL" id="VSSQ01024901">
    <property type="protein sequence ID" value="MPM72693.1"/>
    <property type="molecule type" value="Genomic_DNA"/>
</dbReference>
<organism evidence="1">
    <name type="scientific">bioreactor metagenome</name>
    <dbReference type="NCBI Taxonomy" id="1076179"/>
    <lineage>
        <taxon>unclassified sequences</taxon>
        <taxon>metagenomes</taxon>
        <taxon>ecological metagenomes</taxon>
    </lineage>
</organism>
<proteinExistence type="predicted"/>
<name>A0A645C8V0_9ZZZZ</name>
<reference evidence="1" key="1">
    <citation type="submission" date="2019-08" db="EMBL/GenBank/DDBJ databases">
        <authorList>
            <person name="Kucharzyk K."/>
            <person name="Murdoch R.W."/>
            <person name="Higgins S."/>
            <person name="Loffler F."/>
        </authorList>
    </citation>
    <scope>NUCLEOTIDE SEQUENCE</scope>
</reference>
<dbReference type="AlphaFoldDB" id="A0A645C8V0"/>
<accession>A0A645C8V0</accession>